<comment type="catalytic activity">
    <reaction evidence="10">
        <text>2-deoxy-D-ribose + ATP = 2-deoxy-D-ribose 5-phosphate + ADP + H(+)</text>
        <dbReference type="Rhea" id="RHEA:30871"/>
        <dbReference type="ChEBI" id="CHEBI:15378"/>
        <dbReference type="ChEBI" id="CHEBI:30616"/>
        <dbReference type="ChEBI" id="CHEBI:62877"/>
        <dbReference type="ChEBI" id="CHEBI:90761"/>
        <dbReference type="ChEBI" id="CHEBI:456216"/>
        <dbReference type="EC" id="2.7.1.229"/>
    </reaction>
</comment>
<dbReference type="Gene3D" id="3.40.1190.20">
    <property type="match status" value="1"/>
</dbReference>
<keyword evidence="4 10" id="KW-0547">Nucleotide-binding</keyword>
<evidence type="ECO:0000256" key="6">
    <source>
        <dbReference type="ARBA" id="ARBA00022840"/>
    </source>
</evidence>
<dbReference type="PANTHER" id="PTHR10584:SF166">
    <property type="entry name" value="RIBOKINASE"/>
    <property type="match status" value="1"/>
</dbReference>
<dbReference type="PROSITE" id="PS00584">
    <property type="entry name" value="PFKB_KINASES_2"/>
    <property type="match status" value="1"/>
</dbReference>
<dbReference type="EMBL" id="RBZM01000007">
    <property type="protein sequence ID" value="RKP51723.1"/>
    <property type="molecule type" value="Genomic_DNA"/>
</dbReference>
<feature type="binding site" evidence="10">
    <location>
        <begin position="208"/>
        <end position="213"/>
    </location>
    <ligand>
        <name>ATP</name>
        <dbReference type="ChEBI" id="CHEBI:30616"/>
    </ligand>
</feature>
<keyword evidence="6 10" id="KW-0067">ATP-binding</keyword>
<dbReference type="AlphaFoldDB" id="A0A494XVV5"/>
<dbReference type="Pfam" id="PF00294">
    <property type="entry name" value="PfkB"/>
    <property type="match status" value="1"/>
</dbReference>
<dbReference type="InterPro" id="IPR002173">
    <property type="entry name" value="Carboh/pur_kinase_PfkB_CS"/>
</dbReference>
<comment type="caution">
    <text evidence="10">Lacks conserved residue(s) required for the propagation of feature annotation.</text>
</comment>
<dbReference type="CDD" id="cd01174">
    <property type="entry name" value="ribokinase"/>
    <property type="match status" value="1"/>
</dbReference>
<feature type="binding site" evidence="10">
    <location>
        <begin position="241"/>
        <end position="242"/>
    </location>
    <ligand>
        <name>ATP</name>
        <dbReference type="ChEBI" id="CHEBI:30616"/>
    </ligand>
</feature>
<feature type="binding site" evidence="10">
    <location>
        <position position="236"/>
    </location>
    <ligand>
        <name>K(+)</name>
        <dbReference type="ChEBI" id="CHEBI:29103"/>
    </ligand>
</feature>
<feature type="binding site" evidence="10">
    <location>
        <position position="281"/>
    </location>
    <ligand>
        <name>K(+)</name>
        <dbReference type="ChEBI" id="CHEBI:29103"/>
    </ligand>
</feature>
<keyword evidence="13" id="KW-1185">Reference proteome</keyword>
<dbReference type="GO" id="GO:0005524">
    <property type="term" value="F:ATP binding"/>
    <property type="evidence" value="ECO:0007669"/>
    <property type="project" value="UniProtKB-UniRule"/>
</dbReference>
<evidence type="ECO:0000256" key="7">
    <source>
        <dbReference type="ARBA" id="ARBA00022842"/>
    </source>
</evidence>
<dbReference type="Proteomes" id="UP000282076">
    <property type="component" value="Unassembled WGS sequence"/>
</dbReference>
<feature type="binding site" evidence="10">
    <location>
        <position position="275"/>
    </location>
    <ligand>
        <name>K(+)</name>
        <dbReference type="ChEBI" id="CHEBI:29103"/>
    </ligand>
</feature>
<keyword evidence="10" id="KW-0963">Cytoplasm</keyword>
<comment type="subcellular location">
    <subcellularLocation>
        <location evidence="10">Cytoplasm</location>
    </subcellularLocation>
</comment>
<feature type="active site" description="Proton acceptor" evidence="10">
    <location>
        <position position="242"/>
    </location>
</feature>
<dbReference type="EC" id="2.7.1.229" evidence="10"/>
<proteinExistence type="inferred from homology"/>
<evidence type="ECO:0000259" key="11">
    <source>
        <dbReference type="Pfam" id="PF00294"/>
    </source>
</evidence>
<dbReference type="GO" id="GO:0004747">
    <property type="term" value="F:ribokinase activity"/>
    <property type="evidence" value="ECO:0007669"/>
    <property type="project" value="InterPro"/>
</dbReference>
<keyword evidence="2 10" id="KW-0808">Transferase</keyword>
<keyword evidence="5 10" id="KW-0418">Kinase</keyword>
<keyword evidence="3 10" id="KW-0479">Metal-binding</keyword>
<evidence type="ECO:0000256" key="3">
    <source>
        <dbReference type="ARBA" id="ARBA00022723"/>
    </source>
</evidence>
<keyword evidence="8 10" id="KW-0630">Potassium</keyword>
<feature type="binding site" evidence="10">
    <location>
        <position position="272"/>
    </location>
    <ligand>
        <name>K(+)</name>
        <dbReference type="ChEBI" id="CHEBI:29103"/>
    </ligand>
</feature>
<name>A0A494XVV5_9BACL</name>
<dbReference type="GO" id="GO:0046872">
    <property type="term" value="F:metal ion binding"/>
    <property type="evidence" value="ECO:0007669"/>
    <property type="project" value="UniProtKB-KW"/>
</dbReference>
<keyword evidence="7 10" id="KW-0460">Magnesium</keyword>
<dbReference type="SUPFAM" id="SSF53613">
    <property type="entry name" value="Ribokinase-like"/>
    <property type="match status" value="1"/>
</dbReference>
<dbReference type="OrthoDB" id="9775849at2"/>
<dbReference type="InterPro" id="IPR029056">
    <property type="entry name" value="Ribokinase-like"/>
</dbReference>
<gene>
    <name evidence="10" type="primary">deoK</name>
    <name evidence="12" type="ORF">D7Z26_17450</name>
</gene>
<dbReference type="PANTHER" id="PTHR10584">
    <property type="entry name" value="SUGAR KINASE"/>
    <property type="match status" value="1"/>
</dbReference>
<accession>A0A494XVV5</accession>
<dbReference type="GO" id="GO:0005829">
    <property type="term" value="C:cytosol"/>
    <property type="evidence" value="ECO:0007669"/>
    <property type="project" value="TreeGrafter"/>
</dbReference>
<evidence type="ECO:0000256" key="8">
    <source>
        <dbReference type="ARBA" id="ARBA00022958"/>
    </source>
</evidence>
<dbReference type="HAMAP" id="MF_01987">
    <property type="entry name" value="Ribokinase"/>
    <property type="match status" value="1"/>
</dbReference>
<evidence type="ECO:0000256" key="4">
    <source>
        <dbReference type="ARBA" id="ARBA00022741"/>
    </source>
</evidence>
<feature type="site" description="Important for substrate specificity" evidence="10">
    <location>
        <position position="1"/>
    </location>
</feature>
<evidence type="ECO:0000256" key="2">
    <source>
        <dbReference type="ARBA" id="ARBA00022679"/>
    </source>
</evidence>
<evidence type="ECO:0000313" key="13">
    <source>
        <dbReference type="Proteomes" id="UP000282076"/>
    </source>
</evidence>
<reference evidence="12 13" key="1">
    <citation type="submission" date="2018-10" db="EMBL/GenBank/DDBJ databases">
        <title>Cohnella sp. M2MS4P-1, whole genome shotgun sequence.</title>
        <authorList>
            <person name="Tuo L."/>
        </authorList>
    </citation>
    <scope>NUCLEOTIDE SEQUENCE [LARGE SCALE GENOMIC DNA]</scope>
    <source>
        <strain evidence="12 13">M2MS4P-1</strain>
    </source>
</reference>
<feature type="binding site" evidence="10">
    <location>
        <position position="172"/>
    </location>
    <ligand>
        <name>ATP</name>
        <dbReference type="ChEBI" id="CHEBI:30616"/>
    </ligand>
</feature>
<organism evidence="12 13">
    <name type="scientific">Cohnella endophytica</name>
    <dbReference type="NCBI Taxonomy" id="2419778"/>
    <lineage>
        <taxon>Bacteria</taxon>
        <taxon>Bacillati</taxon>
        <taxon>Bacillota</taxon>
        <taxon>Bacilli</taxon>
        <taxon>Bacillales</taxon>
        <taxon>Paenibacillaceae</taxon>
        <taxon>Cohnella</taxon>
    </lineage>
</organism>
<evidence type="ECO:0000256" key="10">
    <source>
        <dbReference type="HAMAP-Rule" id="MF_01987"/>
    </source>
</evidence>
<feature type="binding site" evidence="10">
    <location>
        <position position="277"/>
    </location>
    <ligand>
        <name>K(+)</name>
        <dbReference type="ChEBI" id="CHEBI:29103"/>
    </ligand>
</feature>
<protein>
    <recommendedName>
        <fullName evidence="10">Deoxyribokinase</fullName>
        <shortName evidence="10">dRK</shortName>
        <ecNumber evidence="10">2.7.1.229</ecNumber>
    </recommendedName>
    <alternativeName>
        <fullName evidence="10">ATP:2-deoxy-D-ribose 5-phosphotransferase</fullName>
    </alternativeName>
</protein>
<comment type="similarity">
    <text evidence="10">Belongs to the carbohydrate kinase PfkB family. Deoxyribokinase subfamily.</text>
</comment>
<comment type="similarity">
    <text evidence="1">Belongs to the carbohydrate kinase pfkB family.</text>
</comment>
<evidence type="ECO:0000256" key="1">
    <source>
        <dbReference type="ARBA" id="ARBA00005380"/>
    </source>
</evidence>
<feature type="binding site" evidence="10">
    <location>
        <position position="242"/>
    </location>
    <ligand>
        <name>substrate</name>
    </ligand>
</feature>
<feature type="domain" description="Carbohydrate kinase PfkB" evidence="11">
    <location>
        <begin position="1"/>
        <end position="284"/>
    </location>
</feature>
<dbReference type="PRINTS" id="PR00990">
    <property type="entry name" value="RIBOKINASE"/>
</dbReference>
<comment type="cofactor">
    <cofactor evidence="10">
        <name>Mg(2+)</name>
        <dbReference type="ChEBI" id="CHEBI:18420"/>
    </cofactor>
</comment>
<dbReference type="InterPro" id="IPR002139">
    <property type="entry name" value="Ribo/fructo_kinase"/>
</dbReference>
<dbReference type="InterPro" id="IPR011877">
    <property type="entry name" value="Ribokinase"/>
</dbReference>
<evidence type="ECO:0000256" key="5">
    <source>
        <dbReference type="ARBA" id="ARBA00022777"/>
    </source>
</evidence>
<feature type="binding site" evidence="10">
    <location>
        <begin position="28"/>
        <end position="32"/>
    </location>
    <ligand>
        <name>substrate</name>
    </ligand>
</feature>
<feature type="binding site" evidence="10">
    <location>
        <position position="128"/>
    </location>
    <ligand>
        <name>substrate</name>
    </ligand>
</feature>
<sequence>MDVVNRVVRHPQPGETIHGLSTTYHPGGKGANQAVAAALAGGDIALFGAVGEDGFGVELKRTLTENGVDASSVAVKPGTSGIAFITVDDTADNSIILSAGANGQLGAADVDRMLPGLLAAHSVLLQNEIPWPVTREVMEQAHGNGVRVIFNPAPAFLLPEDAYRWIDLLVLNESEAELLTGIAVADGAAAELAADRLLERGAAAVVLTLGERGSLYKAQGMAIGVATSSYRVRAVDTTAAGDTFIGALASATAKGMPIAEGLAFASAAAAIAVTRAGAQESIPTLEEIEAFMSNDKVTEGMRNIIP</sequence>
<dbReference type="GO" id="GO:0019303">
    <property type="term" value="P:D-ribose catabolic process"/>
    <property type="evidence" value="ECO:0007669"/>
    <property type="project" value="UniProtKB-UniPathway"/>
</dbReference>
<feature type="binding site" evidence="10">
    <location>
        <position position="238"/>
    </location>
    <ligand>
        <name>K(+)</name>
        <dbReference type="ChEBI" id="CHEBI:29103"/>
    </ligand>
</feature>
<dbReference type="InterPro" id="IPR011611">
    <property type="entry name" value="PfkB_dom"/>
</dbReference>
<comment type="caution">
    <text evidence="12">The sequence shown here is derived from an EMBL/GenBank/DDBJ whole genome shotgun (WGS) entry which is preliminary data.</text>
</comment>
<comment type="subunit">
    <text evidence="10">Homodimer.</text>
</comment>
<evidence type="ECO:0000313" key="12">
    <source>
        <dbReference type="EMBL" id="RKP51723.1"/>
    </source>
</evidence>
<keyword evidence="9 10" id="KW-0119">Carbohydrate metabolism</keyword>
<evidence type="ECO:0000256" key="9">
    <source>
        <dbReference type="ARBA" id="ARBA00023277"/>
    </source>
</evidence>
<dbReference type="UniPathway" id="UPA00916">
    <property type="reaction ID" value="UER00889"/>
</dbReference>
<comment type="function">
    <text evidence="10">Catalyzes the ATP-dependent phosphorylation of 2-deoxy-D-ribose to 2-deoxy-D-ribose 5-phosphate (dRib-5P), allowing the use of deoxyribose as the sole carbon source.</text>
</comment>